<sequence>MLNLSYLTDRTRWHLHVQDFDQELDAVLAMHRYLVRASRRDFRAEYERQLAIHNPENYDGGDAIWDAEIAIGVNSWDVESHAGLMAIARAVSIAEVMFARMAAHFLRDPEIWVFPNEGLWMRDWESKFYKFVLVAPFDVGGNGFGPLRELRDLYTHGYGVPATKARLDRLAQRLHDKFDTSPATAEEKSDGFEGEVYFFGDRTTYSSKTRTLESTLFDSHHADVSELATYRALEQLRAHVHSAHAAATAGLRDDVEDGNKYVKTVTQWWAKRTPNGQSAKVTDHEGA</sequence>
<protein>
    <submittedName>
        <fullName evidence="1">Uncharacterized protein</fullName>
    </submittedName>
</protein>
<comment type="caution">
    <text evidence="1">The sequence shown here is derived from an EMBL/GenBank/DDBJ whole genome shotgun (WGS) entry which is preliminary data.</text>
</comment>
<proteinExistence type="predicted"/>
<dbReference type="EMBL" id="QEFB01000011">
    <property type="protein sequence ID" value="PWC06662.1"/>
    <property type="molecule type" value="Genomic_DNA"/>
</dbReference>
<organism evidence="1 2">
    <name type="scientific">Mycetocola zhujimingii</name>
    <dbReference type="NCBI Taxonomy" id="2079792"/>
    <lineage>
        <taxon>Bacteria</taxon>
        <taxon>Bacillati</taxon>
        <taxon>Actinomycetota</taxon>
        <taxon>Actinomycetes</taxon>
        <taxon>Micrococcales</taxon>
        <taxon>Microbacteriaceae</taxon>
        <taxon>Mycetocola</taxon>
    </lineage>
</organism>
<keyword evidence="2" id="KW-1185">Reference proteome</keyword>
<accession>A0A2U1TCP0</accession>
<name>A0A2U1TCP0_9MICO</name>
<reference evidence="2" key="1">
    <citation type="submission" date="2018-04" db="EMBL/GenBank/DDBJ databases">
        <authorList>
            <person name="Liu S."/>
            <person name="Wang Z."/>
            <person name="Li J."/>
        </authorList>
    </citation>
    <scope>NUCLEOTIDE SEQUENCE [LARGE SCALE GENOMIC DNA]</scope>
    <source>
        <strain evidence="2">622</strain>
    </source>
</reference>
<gene>
    <name evidence="1" type="ORF">DF223_10390</name>
</gene>
<evidence type="ECO:0000313" key="2">
    <source>
        <dbReference type="Proteomes" id="UP000244962"/>
    </source>
</evidence>
<dbReference type="Proteomes" id="UP000244962">
    <property type="component" value="Unassembled WGS sequence"/>
</dbReference>
<dbReference type="AlphaFoldDB" id="A0A2U1TCP0"/>
<evidence type="ECO:0000313" key="1">
    <source>
        <dbReference type="EMBL" id="PWC06662.1"/>
    </source>
</evidence>